<feature type="domain" description="Chromo" evidence="1">
    <location>
        <begin position="70"/>
        <end position="104"/>
    </location>
</feature>
<keyword evidence="4" id="KW-1185">Reference proteome</keyword>
<proteinExistence type="predicted"/>
<dbReference type="Pfam" id="PF24626">
    <property type="entry name" value="SH3_Tf2-1"/>
    <property type="match status" value="1"/>
</dbReference>
<dbReference type="PANTHER" id="PTHR46148:SF52">
    <property type="entry name" value="OS04G0603800 PROTEIN"/>
    <property type="match status" value="1"/>
</dbReference>
<evidence type="ECO:0000313" key="3">
    <source>
        <dbReference type="EMBL" id="GMI77925.1"/>
    </source>
</evidence>
<dbReference type="InterPro" id="IPR023780">
    <property type="entry name" value="Chromo_domain"/>
</dbReference>
<sequence>MNRKLAPRWFGPFLIIEKVGKVAYKLKLPDGSRVHPTFHVSQLKKHVGSTPVQTDLPVVGIDGTMVKEPLRIVDRIMVKRGNRFVTEVLVEWTNYFSEDATWELFYKLRQEFPHFNP</sequence>
<dbReference type="OrthoDB" id="5554229at2759"/>
<dbReference type="SUPFAM" id="SSF54160">
    <property type="entry name" value="Chromo domain-like"/>
    <property type="match status" value="1"/>
</dbReference>
<reference evidence="3" key="1">
    <citation type="submission" date="2023-05" db="EMBL/GenBank/DDBJ databases">
        <title>Genome and transcriptome analyses reveal genes involved in the formation of fine ridges on petal epidermal cells in Hibiscus trionum.</title>
        <authorList>
            <person name="Koshimizu S."/>
            <person name="Masuda S."/>
            <person name="Ishii T."/>
            <person name="Shirasu K."/>
            <person name="Hoshino A."/>
            <person name="Arita M."/>
        </authorList>
    </citation>
    <scope>NUCLEOTIDE SEQUENCE</scope>
    <source>
        <strain evidence="3">Hamamatsu line</strain>
    </source>
</reference>
<dbReference type="InterPro" id="IPR056924">
    <property type="entry name" value="SH3_Tf2-1"/>
</dbReference>
<evidence type="ECO:0000313" key="4">
    <source>
        <dbReference type="Proteomes" id="UP001165190"/>
    </source>
</evidence>
<dbReference type="InterPro" id="IPR016197">
    <property type="entry name" value="Chromo-like_dom_sf"/>
</dbReference>
<evidence type="ECO:0008006" key="5">
    <source>
        <dbReference type="Google" id="ProtNLM"/>
    </source>
</evidence>
<dbReference type="EMBL" id="BSYR01000014">
    <property type="protein sequence ID" value="GMI77925.1"/>
    <property type="molecule type" value="Genomic_DNA"/>
</dbReference>
<evidence type="ECO:0000259" key="1">
    <source>
        <dbReference type="Pfam" id="PF00385"/>
    </source>
</evidence>
<organism evidence="3 4">
    <name type="scientific">Hibiscus trionum</name>
    <name type="common">Flower of an hour</name>
    <dbReference type="NCBI Taxonomy" id="183268"/>
    <lineage>
        <taxon>Eukaryota</taxon>
        <taxon>Viridiplantae</taxon>
        <taxon>Streptophyta</taxon>
        <taxon>Embryophyta</taxon>
        <taxon>Tracheophyta</taxon>
        <taxon>Spermatophyta</taxon>
        <taxon>Magnoliopsida</taxon>
        <taxon>eudicotyledons</taxon>
        <taxon>Gunneridae</taxon>
        <taxon>Pentapetalae</taxon>
        <taxon>rosids</taxon>
        <taxon>malvids</taxon>
        <taxon>Malvales</taxon>
        <taxon>Malvaceae</taxon>
        <taxon>Malvoideae</taxon>
        <taxon>Hibiscus</taxon>
    </lineage>
</organism>
<feature type="domain" description="Tf2-1-like SH3-like" evidence="2">
    <location>
        <begin position="2"/>
        <end position="46"/>
    </location>
</feature>
<name>A0A9W7HHQ1_HIBTR</name>
<dbReference type="Pfam" id="PF00385">
    <property type="entry name" value="Chromo"/>
    <property type="match status" value="1"/>
</dbReference>
<gene>
    <name evidence="3" type="ORF">HRI_001461800</name>
</gene>
<comment type="caution">
    <text evidence="3">The sequence shown here is derived from an EMBL/GenBank/DDBJ whole genome shotgun (WGS) entry which is preliminary data.</text>
</comment>
<protein>
    <recommendedName>
        <fullName evidence="5">Chromo domain-containing protein</fullName>
    </recommendedName>
</protein>
<dbReference type="PANTHER" id="PTHR46148">
    <property type="entry name" value="CHROMO DOMAIN-CONTAINING PROTEIN"/>
    <property type="match status" value="1"/>
</dbReference>
<dbReference type="AlphaFoldDB" id="A0A9W7HHQ1"/>
<accession>A0A9W7HHQ1</accession>
<dbReference type="Proteomes" id="UP001165190">
    <property type="component" value="Unassembled WGS sequence"/>
</dbReference>
<evidence type="ECO:0000259" key="2">
    <source>
        <dbReference type="Pfam" id="PF24626"/>
    </source>
</evidence>